<evidence type="ECO:0000256" key="2">
    <source>
        <dbReference type="ARBA" id="ARBA00034247"/>
    </source>
</evidence>
<dbReference type="Pfam" id="PF00990">
    <property type="entry name" value="GGDEF"/>
    <property type="match status" value="1"/>
</dbReference>
<dbReference type="GO" id="GO:0052621">
    <property type="term" value="F:diguanylate cyclase activity"/>
    <property type="evidence" value="ECO:0007669"/>
    <property type="project" value="UniProtKB-EC"/>
</dbReference>
<dbReference type="GO" id="GO:0005886">
    <property type="term" value="C:plasma membrane"/>
    <property type="evidence" value="ECO:0007669"/>
    <property type="project" value="TreeGrafter"/>
</dbReference>
<sequence>MRRKAGCARSLLRGLVSLAAYPMQRSIHTRFRFAFGVSVACLALMALLGITSSRAILTAYQYSVDQLRDEMSPVLQLQLDLRNADHVAYHYAVEGDASAQARFVDLALKVESRFFQLAEAPVTGSDGRRQKSYALIKETQYRWQATRAVLDEVFLYPPGSADALQAFKHAHFAIEPIYDGIHNIENQALDELELRMANASTVGEESVFALICAILIGVCVFIAMVSVIGRSMLQPIEELHKAAGKLGEKDFSHRVRLRNTTDELGQLATAINLASATLDNLYRELERRSTHDGLTGVYNRAAFDKRIEAELKGADRRKRPVSLLMVDIDHFKRINDSHGHPAGDAVLREVAALFQERTRPADIVTRYGGEEFAVILPETGRAAAAALAERLRTAVEAMTVHCGDGVEIRLTVSIGCATRMPLGGLPEALVKAADSALYEAKKTGRNKIVLSKVLPSRGAPAWQAA</sequence>
<dbReference type="GO" id="GO:1902201">
    <property type="term" value="P:negative regulation of bacterial-type flagellum-dependent cell motility"/>
    <property type="evidence" value="ECO:0007669"/>
    <property type="project" value="TreeGrafter"/>
</dbReference>
<dbReference type="EMBL" id="LQZT01000049">
    <property type="protein sequence ID" value="OCW55846.1"/>
    <property type="molecule type" value="Genomic_DNA"/>
</dbReference>
<dbReference type="InterPro" id="IPR029787">
    <property type="entry name" value="Nucleotide_cyclase"/>
</dbReference>
<feature type="domain" description="HAMP" evidence="4">
    <location>
        <begin position="230"/>
        <end position="283"/>
    </location>
</feature>
<dbReference type="AlphaFoldDB" id="A0A1C1YR02"/>
<dbReference type="GO" id="GO:0007165">
    <property type="term" value="P:signal transduction"/>
    <property type="evidence" value="ECO:0007669"/>
    <property type="project" value="InterPro"/>
</dbReference>
<keyword evidence="3" id="KW-0812">Transmembrane</keyword>
<evidence type="ECO:0000313" key="7">
    <source>
        <dbReference type="Proteomes" id="UP000094795"/>
    </source>
</evidence>
<dbReference type="GO" id="GO:0043709">
    <property type="term" value="P:cell adhesion involved in single-species biofilm formation"/>
    <property type="evidence" value="ECO:0007669"/>
    <property type="project" value="TreeGrafter"/>
</dbReference>
<dbReference type="RefSeq" id="WP_066184120.1">
    <property type="nucleotide sequence ID" value="NZ_LQZT01000049.1"/>
</dbReference>
<dbReference type="PROSITE" id="PS50885">
    <property type="entry name" value="HAMP"/>
    <property type="match status" value="1"/>
</dbReference>
<dbReference type="InterPro" id="IPR003660">
    <property type="entry name" value="HAMP_dom"/>
</dbReference>
<proteinExistence type="predicted"/>
<dbReference type="CDD" id="cd01949">
    <property type="entry name" value="GGDEF"/>
    <property type="match status" value="1"/>
</dbReference>
<evidence type="ECO:0000313" key="6">
    <source>
        <dbReference type="EMBL" id="OCW55846.1"/>
    </source>
</evidence>
<dbReference type="STRING" id="1480615.AWJ14_15340"/>
<dbReference type="Proteomes" id="UP000094795">
    <property type="component" value="Unassembled WGS sequence"/>
</dbReference>
<dbReference type="SMART" id="SM00304">
    <property type="entry name" value="HAMP"/>
    <property type="match status" value="1"/>
</dbReference>
<dbReference type="Gene3D" id="6.10.340.10">
    <property type="match status" value="1"/>
</dbReference>
<protein>
    <recommendedName>
        <fullName evidence="1">diguanylate cyclase</fullName>
        <ecNumber evidence="1">2.7.7.65</ecNumber>
    </recommendedName>
</protein>
<dbReference type="EC" id="2.7.7.65" evidence="1"/>
<keyword evidence="3" id="KW-1133">Transmembrane helix</keyword>
<dbReference type="Pfam" id="PF00672">
    <property type="entry name" value="HAMP"/>
    <property type="match status" value="1"/>
</dbReference>
<dbReference type="Gene3D" id="3.30.70.270">
    <property type="match status" value="1"/>
</dbReference>
<dbReference type="SUPFAM" id="SSF158472">
    <property type="entry name" value="HAMP domain-like"/>
    <property type="match status" value="1"/>
</dbReference>
<feature type="domain" description="GGDEF" evidence="5">
    <location>
        <begin position="319"/>
        <end position="453"/>
    </location>
</feature>
<accession>A0A1C1YR02</accession>
<comment type="caution">
    <text evidence="6">The sequence shown here is derived from an EMBL/GenBank/DDBJ whole genome shotgun (WGS) entry which is preliminary data.</text>
</comment>
<dbReference type="SUPFAM" id="SSF55073">
    <property type="entry name" value="Nucleotide cyclase"/>
    <property type="match status" value="1"/>
</dbReference>
<dbReference type="CDD" id="cd06225">
    <property type="entry name" value="HAMP"/>
    <property type="match status" value="1"/>
</dbReference>
<dbReference type="SMART" id="SM00267">
    <property type="entry name" value="GGDEF"/>
    <property type="match status" value="1"/>
</dbReference>
<gene>
    <name evidence="6" type="ORF">AWJ14_15340</name>
</gene>
<dbReference type="InterPro" id="IPR043128">
    <property type="entry name" value="Rev_trsase/Diguanyl_cyclase"/>
</dbReference>
<dbReference type="FunFam" id="3.30.70.270:FF:000001">
    <property type="entry name" value="Diguanylate cyclase domain protein"/>
    <property type="match status" value="1"/>
</dbReference>
<evidence type="ECO:0000259" key="5">
    <source>
        <dbReference type="PROSITE" id="PS50887"/>
    </source>
</evidence>
<name>A0A1C1YR02_9HYPH</name>
<feature type="transmembrane region" description="Helical" evidence="3">
    <location>
        <begin position="207"/>
        <end position="228"/>
    </location>
</feature>
<keyword evidence="3" id="KW-0472">Membrane</keyword>
<organism evidence="6 7">
    <name type="scientific">Hoeflea olei</name>
    <dbReference type="NCBI Taxonomy" id="1480615"/>
    <lineage>
        <taxon>Bacteria</taxon>
        <taxon>Pseudomonadati</taxon>
        <taxon>Pseudomonadota</taxon>
        <taxon>Alphaproteobacteria</taxon>
        <taxon>Hyphomicrobiales</taxon>
        <taxon>Rhizobiaceae</taxon>
        <taxon>Hoeflea</taxon>
    </lineage>
</organism>
<evidence type="ECO:0000256" key="1">
    <source>
        <dbReference type="ARBA" id="ARBA00012528"/>
    </source>
</evidence>
<dbReference type="PANTHER" id="PTHR45138:SF9">
    <property type="entry name" value="DIGUANYLATE CYCLASE DGCM-RELATED"/>
    <property type="match status" value="1"/>
</dbReference>
<dbReference type="NCBIfam" id="TIGR00254">
    <property type="entry name" value="GGDEF"/>
    <property type="match status" value="1"/>
</dbReference>
<comment type="catalytic activity">
    <reaction evidence="2">
        <text>2 GTP = 3',3'-c-di-GMP + 2 diphosphate</text>
        <dbReference type="Rhea" id="RHEA:24898"/>
        <dbReference type="ChEBI" id="CHEBI:33019"/>
        <dbReference type="ChEBI" id="CHEBI:37565"/>
        <dbReference type="ChEBI" id="CHEBI:58805"/>
        <dbReference type="EC" id="2.7.7.65"/>
    </reaction>
</comment>
<dbReference type="PANTHER" id="PTHR45138">
    <property type="entry name" value="REGULATORY COMPONENTS OF SENSORY TRANSDUCTION SYSTEM"/>
    <property type="match status" value="1"/>
</dbReference>
<keyword evidence="7" id="KW-1185">Reference proteome</keyword>
<evidence type="ECO:0000259" key="4">
    <source>
        <dbReference type="PROSITE" id="PS50885"/>
    </source>
</evidence>
<dbReference type="InterPro" id="IPR000160">
    <property type="entry name" value="GGDEF_dom"/>
</dbReference>
<dbReference type="PROSITE" id="PS50887">
    <property type="entry name" value="GGDEF"/>
    <property type="match status" value="1"/>
</dbReference>
<reference evidence="6 7" key="1">
    <citation type="submission" date="2015-12" db="EMBL/GenBank/DDBJ databases">
        <authorList>
            <person name="Shamseldin A."/>
            <person name="Moawad H."/>
            <person name="Abd El-Rahim W.M."/>
            <person name="Sadowsky M.J."/>
        </authorList>
    </citation>
    <scope>NUCLEOTIDE SEQUENCE [LARGE SCALE GENOMIC DNA]</scope>
    <source>
        <strain evidence="6 7">JC234</strain>
    </source>
</reference>
<evidence type="ECO:0000256" key="3">
    <source>
        <dbReference type="SAM" id="Phobius"/>
    </source>
</evidence>
<dbReference type="InterPro" id="IPR050469">
    <property type="entry name" value="Diguanylate_Cyclase"/>
</dbReference>